<feature type="compositionally biased region" description="Acidic residues" evidence="17">
    <location>
        <begin position="1371"/>
        <end position="1382"/>
    </location>
</feature>
<dbReference type="SUPFAM" id="SSF48371">
    <property type="entry name" value="ARM repeat"/>
    <property type="match status" value="1"/>
</dbReference>
<protein>
    <recommendedName>
        <fullName evidence="5">Condensin complex subunit 1</fullName>
    </recommendedName>
    <alternativeName>
        <fullName evidence="16">Chromosome condensation-related SMC-associated protein 1</fullName>
    </alternativeName>
    <alternativeName>
        <fullName evidence="15">Chromosome-associated protein D2</fullName>
    </alternativeName>
    <alternativeName>
        <fullName evidence="14">Non-SMC condensin I complex subunit D2</fullName>
    </alternativeName>
</protein>
<dbReference type="Proteomes" id="UP000524451">
    <property type="component" value="Unassembled WGS sequence"/>
</dbReference>
<evidence type="ECO:0000256" key="7">
    <source>
        <dbReference type="ARBA" id="ARBA00022490"/>
    </source>
</evidence>
<evidence type="ECO:0000256" key="13">
    <source>
        <dbReference type="ARBA" id="ARBA00023306"/>
    </source>
</evidence>
<evidence type="ECO:0000313" key="20">
    <source>
        <dbReference type="EMBL" id="NXU97285.1"/>
    </source>
</evidence>
<dbReference type="InterPro" id="IPR032682">
    <property type="entry name" value="Cnd1_C"/>
</dbReference>
<proteinExistence type="inferred from homology"/>
<reference evidence="20 21" key="1">
    <citation type="submission" date="2019-09" db="EMBL/GenBank/DDBJ databases">
        <title>Bird 10,000 Genomes (B10K) Project - Family phase.</title>
        <authorList>
            <person name="Zhang G."/>
        </authorList>
    </citation>
    <scope>NUCLEOTIDE SEQUENCE [LARGE SCALE GENOMIC DNA]</scope>
    <source>
        <strain evidence="20">OUT-0056</strain>
        <tissue evidence="20">Blood</tissue>
    </source>
</reference>
<dbReference type="GO" id="GO:0005737">
    <property type="term" value="C:cytoplasm"/>
    <property type="evidence" value="ECO:0007669"/>
    <property type="project" value="UniProtKB-SubCell"/>
</dbReference>
<evidence type="ECO:0000256" key="11">
    <source>
        <dbReference type="ARBA" id="ARBA00023067"/>
    </source>
</evidence>
<evidence type="ECO:0000313" key="21">
    <source>
        <dbReference type="Proteomes" id="UP000524451"/>
    </source>
</evidence>
<keyword evidence="8" id="KW-0597">Phosphoprotein</keyword>
<evidence type="ECO:0000256" key="10">
    <source>
        <dbReference type="ARBA" id="ARBA00022776"/>
    </source>
</evidence>
<comment type="subcellular location">
    <subcellularLocation>
        <location evidence="2">Chromosome</location>
    </subcellularLocation>
    <subcellularLocation>
        <location evidence="3">Cytoplasm</location>
    </subcellularLocation>
    <subcellularLocation>
        <location evidence="1">Nucleus</location>
    </subcellularLocation>
</comment>
<feature type="compositionally biased region" description="Polar residues" evidence="17">
    <location>
        <begin position="1294"/>
        <end position="1315"/>
    </location>
</feature>
<evidence type="ECO:0000259" key="19">
    <source>
        <dbReference type="Pfam" id="PF12922"/>
    </source>
</evidence>
<name>A0A7L3Q169_9SYLV</name>
<keyword evidence="6" id="KW-0158">Chromosome</keyword>
<keyword evidence="10" id="KW-0498">Mitosis</keyword>
<evidence type="ECO:0000256" key="4">
    <source>
        <dbReference type="ARBA" id="ARBA00009606"/>
    </source>
</evidence>
<feature type="non-terminal residue" evidence="20">
    <location>
        <position position="1406"/>
    </location>
</feature>
<dbReference type="InterPro" id="IPR026971">
    <property type="entry name" value="CND1/NCAPD3"/>
</dbReference>
<keyword evidence="11" id="KW-0226">DNA condensation</keyword>
<evidence type="ECO:0000256" key="15">
    <source>
        <dbReference type="ARBA" id="ARBA00080470"/>
    </source>
</evidence>
<dbReference type="GO" id="GO:0000796">
    <property type="term" value="C:condensin complex"/>
    <property type="evidence" value="ECO:0007669"/>
    <property type="project" value="TreeGrafter"/>
</dbReference>
<evidence type="ECO:0000256" key="12">
    <source>
        <dbReference type="ARBA" id="ARBA00023242"/>
    </source>
</evidence>
<feature type="region of interest" description="Disordered" evidence="17">
    <location>
        <begin position="1292"/>
        <end position="1406"/>
    </location>
</feature>
<accession>A0A7L3Q169</accession>
<feature type="compositionally biased region" description="Polar residues" evidence="17">
    <location>
        <begin position="1328"/>
        <end position="1337"/>
    </location>
</feature>
<dbReference type="GO" id="GO:0007076">
    <property type="term" value="P:mitotic chromosome condensation"/>
    <property type="evidence" value="ECO:0007669"/>
    <property type="project" value="InterPro"/>
</dbReference>
<sequence>MAAAPEFHLPLAPADLLRDGGPGRYVVQEVLLARELQPALAAFRAAFRAQGALAVLQHFDCVYSVLHHFRTVGTAVKEDALELMTHVVSHHSNELPAILSDSELSHADRAAHLNALKMNCYLLTGLMDAFEMEACKNSCLEADPGRKNRKNHAKTSGSLWEEEREPLLRLLTQLLQLDLRRLWGGLAVEEEFVSLMTGSCYRILENPSIGLQRYRVTREAVTHLLAAALVHCDHMFSATLKITQMLQHFEHVAPVFAQAVSLWTKEYGLKSLVGELLREIGQKCPQDLAREASGVKGYATFISELAEQIPALVLANMSVLLPHLDGESYTMRNAILAAMAEVLVQVLNGDQLEKAARGTRDRFLEMLQAHVCDVHSFVRSRVLQLFTRIVRHKASLCWADGALPLTQFQSVVSLAVGRLKDKSVLVVKNAIQLLAAFLSNNPFSSKLSCSDLDKPLEKEVQKLKEMRDRSRPTAAPVITPEEEWEAMLPEIRAATQQLFQPLQKGEEEVLEVEETVERTVEQITGLLKKLNYKSAARLTQKALCRFQGKEPFIGPGEENEEATILGVLKRLYTGSCPDENSEDPPRDNGSDKIEEIVQEEQTQTELVKQEMLVKYLQDAYNFSVKITEALNLISKMMYENSVSVVQEAIEFFVTVSQFGVPQALLGVRRMLPLIWSKEPGIKEAVLNAYRQLYLSPSEDSERAKAQALVHSLSLIMVDASLGTIQCLEEIISEFVQKGEIKPAVTQLLWERFTEKSPCSSLERRAAVMLLGMMARGKPEIIGSNLDILVTMGLSEKACEDYRLPQEVCNVISKLANNPKPALEKNSAPFRLPQNHMLFGCLSETVSKGFAQPSSHWIPFMESAVTLIYQLAEGAEEICADILHACSQQALEKLQEADEQKADAEDSLCRVSDDAGSLSTFLLLHLVSLVGQVALQQVAYLEVSVSAELRRRRMLKEEKNKKKPDTSTRKQRAQSTGNETTMEEELGLVGATADDTEAELIRSICETELLDGKHLFSAFVPLVLKICNNPGLYSDSALSAAAALTLGKLCMVSSEFCDSHLRLLFTMMEKSTLPDVRSNLIIAAGDLAIRFPNLVEPWTSHLYARLRDPCPSVRQTAGLVMTHLILKDMVKVKGQVSEMAALLIDPEEEIVGVAQNFFGELANKGNAVYNLLPDIISHLSDPNSGIEEESFHTIMRHLFSYITKDKQTESLVEKLCQRFRTARTERQYRDLSHCLALLPVSERGLHKLQDNYDCFADKLQDPAVYNCFQTLLARFRRAGVKPETKALAEELEQKMSASHNRGLDSTETCQDGSQTPMPVPAKRKPIGSSRHQPLSPANTDDDFVTPPSRALRNHKRAQKRPPRKKAIITFSSDEENNSEDELSAELREEETPTKTTPITRSSARRLR</sequence>
<dbReference type="FunFam" id="1.25.10.10:FF:000695">
    <property type="entry name" value="Condensin complex subunit 1"/>
    <property type="match status" value="1"/>
</dbReference>
<keyword evidence="13" id="KW-0131">Cell cycle</keyword>
<dbReference type="InterPro" id="IPR011989">
    <property type="entry name" value="ARM-like"/>
</dbReference>
<keyword evidence="7" id="KW-0963">Cytoplasm</keyword>
<dbReference type="Pfam" id="PF12717">
    <property type="entry name" value="Cnd1"/>
    <property type="match status" value="1"/>
</dbReference>
<dbReference type="InterPro" id="IPR007673">
    <property type="entry name" value="Condensin_cplx_su1"/>
</dbReference>
<evidence type="ECO:0000256" key="5">
    <source>
        <dbReference type="ARBA" id="ARBA00016064"/>
    </source>
</evidence>
<feature type="compositionally biased region" description="Basic residues" evidence="17">
    <location>
        <begin position="1350"/>
        <end position="1365"/>
    </location>
</feature>
<evidence type="ECO:0000259" key="18">
    <source>
        <dbReference type="Pfam" id="PF12717"/>
    </source>
</evidence>
<keyword evidence="9" id="KW-0132">Cell division</keyword>
<evidence type="ECO:0000256" key="6">
    <source>
        <dbReference type="ARBA" id="ARBA00022454"/>
    </source>
</evidence>
<dbReference type="Pfam" id="PF12922">
    <property type="entry name" value="Cnd1_N"/>
    <property type="match status" value="1"/>
</dbReference>
<dbReference type="Gene3D" id="1.25.10.10">
    <property type="entry name" value="Leucine-rich Repeat Variant"/>
    <property type="match status" value="1"/>
</dbReference>
<gene>
    <name evidence="20" type="primary">Ncapd2</name>
    <name evidence="20" type="ORF">CETCET_R14260</name>
</gene>
<evidence type="ECO:0000256" key="1">
    <source>
        <dbReference type="ARBA" id="ARBA00004123"/>
    </source>
</evidence>
<dbReference type="InterPro" id="IPR024324">
    <property type="entry name" value="Condensin_cplx_su1_N"/>
</dbReference>
<dbReference type="GO" id="GO:0000779">
    <property type="term" value="C:condensed chromosome, centromeric region"/>
    <property type="evidence" value="ECO:0007669"/>
    <property type="project" value="TreeGrafter"/>
</dbReference>
<dbReference type="GO" id="GO:0042393">
    <property type="term" value="F:histone binding"/>
    <property type="evidence" value="ECO:0007669"/>
    <property type="project" value="TreeGrafter"/>
</dbReference>
<dbReference type="InterPro" id="IPR016024">
    <property type="entry name" value="ARM-type_fold"/>
</dbReference>
<comment type="caution">
    <text evidence="20">The sequence shown here is derived from an EMBL/GenBank/DDBJ whole genome shotgun (WGS) entry which is preliminary data.</text>
</comment>
<dbReference type="GO" id="GO:0010032">
    <property type="term" value="P:meiotic chromosome condensation"/>
    <property type="evidence" value="ECO:0007669"/>
    <property type="project" value="TreeGrafter"/>
</dbReference>
<feature type="domain" description="Condensin complex subunit 1 C-terminal" evidence="18">
    <location>
        <begin position="1075"/>
        <end position="1234"/>
    </location>
</feature>
<evidence type="ECO:0000256" key="8">
    <source>
        <dbReference type="ARBA" id="ARBA00022553"/>
    </source>
</evidence>
<comment type="similarity">
    <text evidence="4">Belongs to the CND1 (condensin subunit 1) family.</text>
</comment>
<dbReference type="GO" id="GO:0051301">
    <property type="term" value="P:cell division"/>
    <property type="evidence" value="ECO:0007669"/>
    <property type="project" value="UniProtKB-KW"/>
</dbReference>
<feature type="domain" description="Condensin complex subunit 1 N-terminal" evidence="19">
    <location>
        <begin position="75"/>
        <end position="238"/>
    </location>
</feature>
<dbReference type="PIRSF" id="PIRSF017127">
    <property type="entry name" value="Condensin_D2"/>
    <property type="match status" value="1"/>
</dbReference>
<organism evidence="20 21">
    <name type="scientific">Cettia cetti</name>
    <dbReference type="NCBI Taxonomy" id="68486"/>
    <lineage>
        <taxon>Eukaryota</taxon>
        <taxon>Metazoa</taxon>
        <taxon>Chordata</taxon>
        <taxon>Craniata</taxon>
        <taxon>Vertebrata</taxon>
        <taxon>Euteleostomi</taxon>
        <taxon>Archelosauria</taxon>
        <taxon>Archosauria</taxon>
        <taxon>Dinosauria</taxon>
        <taxon>Saurischia</taxon>
        <taxon>Theropoda</taxon>
        <taxon>Coelurosauria</taxon>
        <taxon>Aves</taxon>
        <taxon>Neognathae</taxon>
        <taxon>Neoaves</taxon>
        <taxon>Telluraves</taxon>
        <taxon>Australaves</taxon>
        <taxon>Passeriformes</taxon>
        <taxon>Sylvioidea</taxon>
        <taxon>Sylviidae</taxon>
        <taxon>Acrocephalinae</taxon>
        <taxon>Cettia</taxon>
    </lineage>
</organism>
<dbReference type="PANTHER" id="PTHR14222">
    <property type="entry name" value="CONDENSIN"/>
    <property type="match status" value="1"/>
</dbReference>
<evidence type="ECO:0000256" key="16">
    <source>
        <dbReference type="ARBA" id="ARBA00081485"/>
    </source>
</evidence>
<dbReference type="EMBL" id="VZUI01019446">
    <property type="protein sequence ID" value="NXU97285.1"/>
    <property type="molecule type" value="Genomic_DNA"/>
</dbReference>
<evidence type="ECO:0000256" key="17">
    <source>
        <dbReference type="SAM" id="MobiDB-lite"/>
    </source>
</evidence>
<keyword evidence="12" id="KW-0539">Nucleus</keyword>
<evidence type="ECO:0000256" key="2">
    <source>
        <dbReference type="ARBA" id="ARBA00004286"/>
    </source>
</evidence>
<feature type="non-terminal residue" evidence="20">
    <location>
        <position position="1"/>
    </location>
</feature>
<feature type="region of interest" description="Disordered" evidence="17">
    <location>
        <begin position="954"/>
        <end position="983"/>
    </location>
</feature>
<dbReference type="GO" id="GO:0005634">
    <property type="term" value="C:nucleus"/>
    <property type="evidence" value="ECO:0007669"/>
    <property type="project" value="UniProtKB-SubCell"/>
</dbReference>
<feature type="compositionally biased region" description="Basic and acidic residues" evidence="17">
    <location>
        <begin position="954"/>
        <end position="967"/>
    </location>
</feature>
<evidence type="ECO:0000256" key="14">
    <source>
        <dbReference type="ARBA" id="ARBA00075131"/>
    </source>
</evidence>
<evidence type="ECO:0000256" key="3">
    <source>
        <dbReference type="ARBA" id="ARBA00004496"/>
    </source>
</evidence>
<keyword evidence="21" id="KW-1185">Reference proteome</keyword>
<evidence type="ECO:0000256" key="9">
    <source>
        <dbReference type="ARBA" id="ARBA00022618"/>
    </source>
</evidence>
<dbReference type="PANTHER" id="PTHR14222:SF2">
    <property type="entry name" value="CONDENSIN COMPLEX SUBUNIT 1"/>
    <property type="match status" value="1"/>
</dbReference>